<dbReference type="EMBL" id="VSSQ01075704">
    <property type="protein sequence ID" value="MPN26242.1"/>
    <property type="molecule type" value="Genomic_DNA"/>
</dbReference>
<protein>
    <submittedName>
        <fullName evidence="1">Uncharacterized protein</fullName>
    </submittedName>
</protein>
<name>A0A645GK54_9ZZZZ</name>
<dbReference type="SUPFAM" id="SSF56954">
    <property type="entry name" value="Outer membrane efflux proteins (OEP)"/>
    <property type="match status" value="1"/>
</dbReference>
<evidence type="ECO:0000313" key="1">
    <source>
        <dbReference type="EMBL" id="MPN26242.1"/>
    </source>
</evidence>
<organism evidence="1">
    <name type="scientific">bioreactor metagenome</name>
    <dbReference type="NCBI Taxonomy" id="1076179"/>
    <lineage>
        <taxon>unclassified sequences</taxon>
        <taxon>metagenomes</taxon>
        <taxon>ecological metagenomes</taxon>
    </lineage>
</organism>
<proteinExistence type="predicted"/>
<gene>
    <name evidence="1" type="ORF">SDC9_173666</name>
</gene>
<comment type="caution">
    <text evidence="1">The sequence shown here is derived from an EMBL/GenBank/DDBJ whole genome shotgun (WGS) entry which is preliminary data.</text>
</comment>
<accession>A0A645GK54</accession>
<sequence>MKQFNLQADKVAIAQKTSERAARRNDVAYRLYLLGKSTVLDLNAATAEKDRSQRDYIRELQNYWSLYYGLRSITGWDFEKNSPILNVSVQKIEYRCQKTEDNFYSLIK</sequence>
<dbReference type="AlphaFoldDB" id="A0A645GK54"/>
<reference evidence="1" key="1">
    <citation type="submission" date="2019-08" db="EMBL/GenBank/DDBJ databases">
        <authorList>
            <person name="Kucharzyk K."/>
            <person name="Murdoch R.W."/>
            <person name="Higgins S."/>
            <person name="Loffler F."/>
        </authorList>
    </citation>
    <scope>NUCLEOTIDE SEQUENCE</scope>
</reference>
<dbReference type="Gene3D" id="1.20.1600.10">
    <property type="entry name" value="Outer membrane efflux proteins (OEP)"/>
    <property type="match status" value="1"/>
</dbReference>